<dbReference type="PANTHER" id="PTHR47019:SF1">
    <property type="entry name" value="LIPID II FLIPPASE MURJ"/>
    <property type="match status" value="1"/>
</dbReference>
<organism evidence="10 11">
    <name type="scientific">Corynebacterium hylobatis</name>
    <dbReference type="NCBI Taxonomy" id="1859290"/>
    <lineage>
        <taxon>Bacteria</taxon>
        <taxon>Bacillati</taxon>
        <taxon>Actinomycetota</taxon>
        <taxon>Actinomycetes</taxon>
        <taxon>Mycobacteriales</taxon>
        <taxon>Corynebacteriaceae</taxon>
        <taxon>Corynebacterium</taxon>
    </lineage>
</organism>
<feature type="transmembrane region" description="Helical" evidence="9">
    <location>
        <begin position="892"/>
        <end position="915"/>
    </location>
</feature>
<dbReference type="InterPro" id="IPR051050">
    <property type="entry name" value="Lipid_II_flippase_MurJ/MviN"/>
</dbReference>
<feature type="transmembrane region" description="Helical" evidence="9">
    <location>
        <begin position="113"/>
        <end position="132"/>
    </location>
</feature>
<dbReference type="GO" id="GO:0005886">
    <property type="term" value="C:plasma membrane"/>
    <property type="evidence" value="ECO:0007669"/>
    <property type="project" value="UniProtKB-SubCell"/>
</dbReference>
<keyword evidence="4" id="KW-0133">Cell shape</keyword>
<feature type="transmembrane region" description="Helical" evidence="9">
    <location>
        <begin position="452"/>
        <end position="476"/>
    </location>
</feature>
<proteinExistence type="predicted"/>
<keyword evidence="6 9" id="KW-1133">Transmembrane helix</keyword>
<sequence>MNSTDNLSSGQRSRFVIPEPPSPVPEQRVPAPPPAPAPDRSRLTAAPGAPVEEAPTGSTKVASDADVVRAGGSMAIATLISRITGFIRNLLIGATLGPAVGSAFNTANTLPNLITEIVLGAVLTSLVVPVLVRAEKEDPDRGAAFFRRLFTLSATLLVAVTLLSVIGAPLLTRMLLNPDGEVNIVQSTSFAYLLLPQIFFYGIFALFMAVLNTRGIFKPGAWAPVANNVVSITVLLAYMTLPGALLDDAPAGITDPHVLLLGLGTTLGVVVQALILLPYLKKAGVDLRPLWGMDARLKQFGGMALAIVVYVAISQVGYAVTTQIASLSDKAAPLIYQQAWLLLQVPYGIIGVTLLTAIMPRLSRNAADGDDRAVVDDLNLSTKLTFIALIPIVFFFTAFGPQIGVALFSYRNFDTESGTLLGLTLSFSAFTLLPYALVLLHLRVFYAREEAWTPTFIIAGITATKIVLSLLAPLVATSPSRVVILLGAANGFGFVAGAVIGALLLRRKLGHLGTRSQIRTTMWAGAASLIGVAVALFADFLLRTFAAGPLDGLGSLGVLVRVGIDGIIFLIATGIALSFSGLPEVQNLGRALTRIPGASRFIRPDTSKEIKVEEPDPQEISAQYVAMDPFNSSPPPAPMSAGIVRGPRLVPGAPVSDGRFRLLADHGSVPGARFWHAREQATGREVALTFVDTSGNAPLAPASPAAAAGAAAEVSRRTRNIAGTPGVAGNIEVLAYRNGCLVVADWVPGSALRVVADGGPLDPHAVAAAIAPLADATTGTRPIGLDNRARIRISTDGQAVLAFPAVLTDATVERDQAAVTSALKLLSGACSGLEDFTTETDMGRLAARLRAFAGVDDEQPEALVVEDDEDPQPEDQSGGFGAKAYSRKSATLLAVGSIGAVVLVAGLTTYLVSFLSGGREESPVTSESIQGSATETAPRPLGRVQEVTAATAPELIDGDTGTVWSTTTVPAGVTLTLEEPAELQHLVIHVPDGDVPVAVYAVPEGAEGAETQDPAGLPLLAETTLHEGRNSLELERQTGGGVLVWFTAPAEISEVQVVGVD</sequence>
<evidence type="ECO:0000256" key="3">
    <source>
        <dbReference type="ARBA" id="ARBA00022692"/>
    </source>
</evidence>
<protein>
    <submittedName>
        <fullName evidence="10">Murein biosynthesis protein MurJ</fullName>
    </submittedName>
</protein>
<feature type="transmembrane region" description="Helical" evidence="9">
    <location>
        <begin position="384"/>
        <end position="408"/>
    </location>
</feature>
<feature type="transmembrane region" description="Helical" evidence="9">
    <location>
        <begin position="258"/>
        <end position="280"/>
    </location>
</feature>
<feature type="transmembrane region" description="Helical" evidence="9">
    <location>
        <begin position="190"/>
        <end position="213"/>
    </location>
</feature>
<feature type="compositionally biased region" description="Pro residues" evidence="8">
    <location>
        <begin position="18"/>
        <end position="37"/>
    </location>
</feature>
<evidence type="ECO:0000256" key="5">
    <source>
        <dbReference type="ARBA" id="ARBA00022984"/>
    </source>
</evidence>
<evidence type="ECO:0000313" key="10">
    <source>
        <dbReference type="EMBL" id="RSZ61944.1"/>
    </source>
</evidence>
<keyword evidence="3 9" id="KW-0812">Transmembrane</keyword>
<evidence type="ECO:0000256" key="6">
    <source>
        <dbReference type="ARBA" id="ARBA00022989"/>
    </source>
</evidence>
<dbReference type="OrthoDB" id="9786339at2"/>
<evidence type="ECO:0000256" key="2">
    <source>
        <dbReference type="ARBA" id="ARBA00022475"/>
    </source>
</evidence>
<dbReference type="PANTHER" id="PTHR47019">
    <property type="entry name" value="LIPID II FLIPPASE MURJ"/>
    <property type="match status" value="1"/>
</dbReference>
<feature type="transmembrane region" description="Helical" evidence="9">
    <location>
        <begin position="526"/>
        <end position="546"/>
    </location>
</feature>
<dbReference type="GO" id="GO:0009252">
    <property type="term" value="P:peptidoglycan biosynthetic process"/>
    <property type="evidence" value="ECO:0007669"/>
    <property type="project" value="UniProtKB-KW"/>
</dbReference>
<evidence type="ECO:0000313" key="11">
    <source>
        <dbReference type="Proteomes" id="UP000274907"/>
    </source>
</evidence>
<feature type="transmembrane region" description="Helical" evidence="9">
    <location>
        <begin position="482"/>
        <end position="505"/>
    </location>
</feature>
<gene>
    <name evidence="10" type="ORF">EAH68_10710</name>
</gene>
<evidence type="ECO:0000256" key="8">
    <source>
        <dbReference type="SAM" id="MobiDB-lite"/>
    </source>
</evidence>
<keyword evidence="7 9" id="KW-0472">Membrane</keyword>
<feature type="transmembrane region" description="Helical" evidence="9">
    <location>
        <begin position="420"/>
        <end position="440"/>
    </location>
</feature>
<evidence type="ECO:0000256" key="4">
    <source>
        <dbReference type="ARBA" id="ARBA00022960"/>
    </source>
</evidence>
<dbReference type="GO" id="GO:0015648">
    <property type="term" value="F:lipid-linked peptidoglycan transporter activity"/>
    <property type="evidence" value="ECO:0007669"/>
    <property type="project" value="TreeGrafter"/>
</dbReference>
<dbReference type="CDD" id="cd13123">
    <property type="entry name" value="MATE_MurJ_like"/>
    <property type="match status" value="1"/>
</dbReference>
<dbReference type="RefSeq" id="WP_126121331.1">
    <property type="nucleotide sequence ID" value="NZ_RXHJ01000014.1"/>
</dbReference>
<feature type="transmembrane region" description="Helical" evidence="9">
    <location>
        <begin position="558"/>
        <end position="582"/>
    </location>
</feature>
<feature type="transmembrane region" description="Helical" evidence="9">
    <location>
        <begin position="225"/>
        <end position="246"/>
    </location>
</feature>
<dbReference type="GO" id="GO:0008360">
    <property type="term" value="P:regulation of cell shape"/>
    <property type="evidence" value="ECO:0007669"/>
    <property type="project" value="UniProtKB-KW"/>
</dbReference>
<keyword evidence="2" id="KW-1003">Cell membrane</keyword>
<dbReference type="InterPro" id="IPR004268">
    <property type="entry name" value="MurJ"/>
</dbReference>
<feature type="region of interest" description="Disordered" evidence="8">
    <location>
        <begin position="1"/>
        <end position="60"/>
    </location>
</feature>
<evidence type="ECO:0000256" key="9">
    <source>
        <dbReference type="SAM" id="Phobius"/>
    </source>
</evidence>
<feature type="compositionally biased region" description="Polar residues" evidence="8">
    <location>
        <begin position="1"/>
        <end position="12"/>
    </location>
</feature>
<dbReference type="EMBL" id="RXHJ01000014">
    <property type="protein sequence ID" value="RSZ61944.1"/>
    <property type="molecule type" value="Genomic_DNA"/>
</dbReference>
<name>A0A430HWG2_9CORY</name>
<dbReference type="GO" id="GO:0034204">
    <property type="term" value="P:lipid translocation"/>
    <property type="evidence" value="ECO:0007669"/>
    <property type="project" value="TreeGrafter"/>
</dbReference>
<feature type="transmembrane region" description="Helical" evidence="9">
    <location>
        <begin position="300"/>
        <end position="320"/>
    </location>
</feature>
<dbReference type="Proteomes" id="UP000274907">
    <property type="component" value="Unassembled WGS sequence"/>
</dbReference>
<feature type="transmembrane region" description="Helical" evidence="9">
    <location>
        <begin position="144"/>
        <end position="170"/>
    </location>
</feature>
<feature type="transmembrane region" description="Helical" evidence="9">
    <location>
        <begin position="340"/>
        <end position="363"/>
    </location>
</feature>
<accession>A0A430HWG2</accession>
<comment type="subcellular location">
    <subcellularLocation>
        <location evidence="1">Cell membrane</location>
        <topology evidence="1">Multi-pass membrane protein</topology>
    </subcellularLocation>
</comment>
<keyword evidence="5" id="KW-0573">Peptidoglycan synthesis</keyword>
<feature type="transmembrane region" description="Helical" evidence="9">
    <location>
        <begin position="86"/>
        <end position="107"/>
    </location>
</feature>
<comment type="caution">
    <text evidence="10">The sequence shown here is derived from an EMBL/GenBank/DDBJ whole genome shotgun (WGS) entry which is preliminary data.</text>
</comment>
<dbReference type="AlphaFoldDB" id="A0A430HWG2"/>
<dbReference type="CDD" id="cd13973">
    <property type="entry name" value="PK_MviN-like"/>
    <property type="match status" value="1"/>
</dbReference>
<evidence type="ECO:0000256" key="7">
    <source>
        <dbReference type="ARBA" id="ARBA00023136"/>
    </source>
</evidence>
<reference evidence="10 11" key="1">
    <citation type="submission" date="2018-12" db="EMBL/GenBank/DDBJ databases">
        <title>YIM 101343 draft genome.</title>
        <authorList>
            <person name="Chen X."/>
        </authorList>
    </citation>
    <scope>NUCLEOTIDE SEQUENCE [LARGE SCALE GENOMIC DNA]</scope>
    <source>
        <strain evidence="10 11">YIM 101343</strain>
    </source>
</reference>
<dbReference type="PRINTS" id="PR01806">
    <property type="entry name" value="VIRFACTRMVIN"/>
</dbReference>
<dbReference type="Gene3D" id="3.30.200.20">
    <property type="entry name" value="Phosphorylase Kinase, domain 1"/>
    <property type="match status" value="1"/>
</dbReference>
<keyword evidence="11" id="KW-1185">Reference proteome</keyword>
<evidence type="ECO:0000256" key="1">
    <source>
        <dbReference type="ARBA" id="ARBA00004651"/>
    </source>
</evidence>
<dbReference type="Pfam" id="PF03023">
    <property type="entry name" value="MurJ"/>
    <property type="match status" value="1"/>
</dbReference>